<dbReference type="Proteomes" id="UP000298663">
    <property type="component" value="Unassembled WGS sequence"/>
</dbReference>
<protein>
    <submittedName>
        <fullName evidence="1">Uncharacterized protein</fullName>
    </submittedName>
</protein>
<gene>
    <name evidence="1" type="ORF">L596_005665</name>
</gene>
<proteinExistence type="predicted"/>
<dbReference type="AlphaFoldDB" id="A0A4U8UZS0"/>
<sequence>MFLISANRGVLLPASTTFFAPHEEGGEGLFRRRCLPPLLTASSPSARLPSFGRELETRASRLVGVIEFKYGDFGPKKRSPPGAAEAGGSLTASSLWVRFRFE</sequence>
<name>A0A4U8UZS0_STECR</name>
<accession>A0A4U8UZS0</accession>
<comment type="caution">
    <text evidence="1">The sequence shown here is derived from an EMBL/GenBank/DDBJ whole genome shotgun (WGS) entry which is preliminary data.</text>
</comment>
<organism evidence="1 2">
    <name type="scientific">Steinernema carpocapsae</name>
    <name type="common">Entomopathogenic nematode</name>
    <dbReference type="NCBI Taxonomy" id="34508"/>
    <lineage>
        <taxon>Eukaryota</taxon>
        <taxon>Metazoa</taxon>
        <taxon>Ecdysozoa</taxon>
        <taxon>Nematoda</taxon>
        <taxon>Chromadorea</taxon>
        <taxon>Rhabditida</taxon>
        <taxon>Tylenchina</taxon>
        <taxon>Panagrolaimomorpha</taxon>
        <taxon>Strongyloidoidea</taxon>
        <taxon>Steinernematidae</taxon>
        <taxon>Steinernema</taxon>
    </lineage>
</organism>
<evidence type="ECO:0000313" key="1">
    <source>
        <dbReference type="EMBL" id="TMS39086.1"/>
    </source>
</evidence>
<reference evidence="1 2" key="2">
    <citation type="journal article" date="2019" name="G3 (Bethesda)">
        <title>Hybrid Assembly of the Genome of the Entomopathogenic Nematode Steinernema carpocapsae Identifies the X-Chromosome.</title>
        <authorList>
            <person name="Serra L."/>
            <person name="Macchietto M."/>
            <person name="Macias-Munoz A."/>
            <person name="McGill C.J."/>
            <person name="Rodriguez I.M."/>
            <person name="Rodriguez B."/>
            <person name="Murad R."/>
            <person name="Mortazavi A."/>
        </authorList>
    </citation>
    <scope>NUCLEOTIDE SEQUENCE [LARGE SCALE GENOMIC DNA]</scope>
    <source>
        <strain evidence="1 2">ALL</strain>
    </source>
</reference>
<dbReference type="EMBL" id="AZBU02000001">
    <property type="protein sequence ID" value="TMS39086.1"/>
    <property type="molecule type" value="Genomic_DNA"/>
</dbReference>
<reference evidence="1 2" key="1">
    <citation type="journal article" date="2015" name="Genome Biol.">
        <title>Comparative genomics of Steinernema reveals deeply conserved gene regulatory networks.</title>
        <authorList>
            <person name="Dillman A.R."/>
            <person name="Macchietto M."/>
            <person name="Porter C.F."/>
            <person name="Rogers A."/>
            <person name="Williams B."/>
            <person name="Antoshechkin I."/>
            <person name="Lee M.M."/>
            <person name="Goodwin Z."/>
            <person name="Lu X."/>
            <person name="Lewis E.E."/>
            <person name="Goodrich-Blair H."/>
            <person name="Stock S.P."/>
            <person name="Adams B.J."/>
            <person name="Sternberg P.W."/>
            <person name="Mortazavi A."/>
        </authorList>
    </citation>
    <scope>NUCLEOTIDE SEQUENCE [LARGE SCALE GENOMIC DNA]</scope>
    <source>
        <strain evidence="1 2">ALL</strain>
    </source>
</reference>
<keyword evidence="2" id="KW-1185">Reference proteome</keyword>
<evidence type="ECO:0000313" key="2">
    <source>
        <dbReference type="Proteomes" id="UP000298663"/>
    </source>
</evidence>